<dbReference type="PROSITE" id="PS50053">
    <property type="entry name" value="UBIQUITIN_2"/>
    <property type="match status" value="1"/>
</dbReference>
<reference evidence="4 5" key="1">
    <citation type="submission" date="2024-05" db="EMBL/GenBank/DDBJ databases">
        <title>Genetic variation in Jamaican populations of the coffee berry borer (Hypothenemus hampei).</title>
        <authorList>
            <person name="Errbii M."/>
            <person name="Myrie A."/>
        </authorList>
    </citation>
    <scope>NUCLEOTIDE SEQUENCE [LARGE SCALE GENOMIC DNA]</scope>
    <source>
        <strain evidence="4">JA-Hopewell-2020-01-JO</strain>
        <tissue evidence="4">Whole body</tissue>
    </source>
</reference>
<dbReference type="InterPro" id="IPR029071">
    <property type="entry name" value="Ubiquitin-like_domsf"/>
</dbReference>
<dbReference type="Proteomes" id="UP001566132">
    <property type="component" value="Unassembled WGS sequence"/>
</dbReference>
<sequence length="129" mass="14845">MHIILKCLKGRSTSAEVDDTTSIIDLKRKVERDLRIPISQQTLIVSGSPLHDDKKVGDYPKIKEGMKLYVIVKKAESVQEALGRFLKNYYSDEQCQSIVDEFMKDFQRKVSNLSLDDLERIAIMNLNQQ</sequence>
<dbReference type="SUPFAM" id="SSF54236">
    <property type="entry name" value="Ubiquitin-like"/>
    <property type="match status" value="1"/>
</dbReference>
<dbReference type="SMART" id="SM00213">
    <property type="entry name" value="UBQ"/>
    <property type="match status" value="1"/>
</dbReference>
<gene>
    <name evidence="4" type="ORF">ABEB36_009025</name>
</gene>
<comment type="caution">
    <text evidence="4">The sequence shown here is derived from an EMBL/GenBank/DDBJ whole genome shotgun (WGS) entry which is preliminary data.</text>
</comment>
<dbReference type="Gene3D" id="3.10.20.90">
    <property type="entry name" value="Phosphatidylinositol 3-kinase Catalytic Subunit, Chain A, domain 1"/>
    <property type="match status" value="1"/>
</dbReference>
<evidence type="ECO:0000313" key="5">
    <source>
        <dbReference type="Proteomes" id="UP001566132"/>
    </source>
</evidence>
<dbReference type="GO" id="GO:0005829">
    <property type="term" value="C:cytosol"/>
    <property type="evidence" value="ECO:0007669"/>
    <property type="project" value="UniProtKB-SubCell"/>
</dbReference>
<evidence type="ECO:0000313" key="4">
    <source>
        <dbReference type="EMBL" id="KAL1498188.1"/>
    </source>
</evidence>
<evidence type="ECO:0000259" key="3">
    <source>
        <dbReference type="PROSITE" id="PS50053"/>
    </source>
</evidence>
<comment type="subcellular location">
    <subcellularLocation>
        <location evidence="1">Cytoplasm</location>
        <location evidence="1">Cytosol</location>
    </subcellularLocation>
</comment>
<proteinExistence type="predicted"/>
<dbReference type="AlphaFoldDB" id="A0ABD1ENV0"/>
<organism evidence="4 5">
    <name type="scientific">Hypothenemus hampei</name>
    <name type="common">Coffee berry borer</name>
    <dbReference type="NCBI Taxonomy" id="57062"/>
    <lineage>
        <taxon>Eukaryota</taxon>
        <taxon>Metazoa</taxon>
        <taxon>Ecdysozoa</taxon>
        <taxon>Arthropoda</taxon>
        <taxon>Hexapoda</taxon>
        <taxon>Insecta</taxon>
        <taxon>Pterygota</taxon>
        <taxon>Neoptera</taxon>
        <taxon>Endopterygota</taxon>
        <taxon>Coleoptera</taxon>
        <taxon>Polyphaga</taxon>
        <taxon>Cucujiformia</taxon>
        <taxon>Curculionidae</taxon>
        <taxon>Scolytinae</taxon>
        <taxon>Hypothenemus</taxon>
    </lineage>
</organism>
<evidence type="ECO:0000256" key="2">
    <source>
        <dbReference type="ARBA" id="ARBA00022490"/>
    </source>
</evidence>
<dbReference type="InterPro" id="IPR047154">
    <property type="entry name" value="UBL4A-like"/>
</dbReference>
<accession>A0ABD1ENV0</accession>
<dbReference type="EMBL" id="JBDJPC010000006">
    <property type="protein sequence ID" value="KAL1498188.1"/>
    <property type="molecule type" value="Genomic_DNA"/>
</dbReference>
<dbReference type="InterPro" id="IPR000626">
    <property type="entry name" value="Ubiquitin-like_dom"/>
</dbReference>
<name>A0ABD1ENV0_HYPHA</name>
<keyword evidence="5" id="KW-1185">Reference proteome</keyword>
<evidence type="ECO:0000256" key="1">
    <source>
        <dbReference type="ARBA" id="ARBA00004514"/>
    </source>
</evidence>
<keyword evidence="2" id="KW-0963">Cytoplasm</keyword>
<dbReference type="PANTHER" id="PTHR46555:SF1">
    <property type="entry name" value="UBIQUITIN-LIKE PROTEIN 4A"/>
    <property type="match status" value="1"/>
</dbReference>
<dbReference type="Pfam" id="PF00240">
    <property type="entry name" value="ubiquitin"/>
    <property type="match status" value="1"/>
</dbReference>
<protein>
    <recommendedName>
        <fullName evidence="3">Ubiquitin-like domain-containing protein</fullName>
    </recommendedName>
</protein>
<dbReference type="PANTHER" id="PTHR46555">
    <property type="entry name" value="UBIQUITIN-LIKE PROTEIN 4A"/>
    <property type="match status" value="1"/>
</dbReference>
<feature type="domain" description="Ubiquitin-like" evidence="3">
    <location>
        <begin position="1"/>
        <end position="59"/>
    </location>
</feature>